<dbReference type="GO" id="GO:0007018">
    <property type="term" value="P:microtubule-based movement"/>
    <property type="evidence" value="ECO:0007669"/>
    <property type="project" value="InterPro"/>
</dbReference>
<dbReference type="Proteomes" id="UP000018144">
    <property type="component" value="Unassembled WGS sequence"/>
</dbReference>
<gene>
    <name evidence="4" type="ORF">PCON_03189</name>
</gene>
<evidence type="ECO:0000313" key="5">
    <source>
        <dbReference type="Proteomes" id="UP000018144"/>
    </source>
</evidence>
<evidence type="ECO:0000259" key="3">
    <source>
        <dbReference type="PROSITE" id="PS50067"/>
    </source>
</evidence>
<dbReference type="SUPFAM" id="SSF52540">
    <property type="entry name" value="P-loop containing nucleoside triphosphate hydrolases"/>
    <property type="match status" value="1"/>
</dbReference>
<sequence>MASLSAPLDKVRIIARIRPVLGSEREMDIVVKNDSNLVIMPNPKNEKETFTFPFHAVYPMESDQAQIFAEVSPTLKHLFKGNDVTIFAYGVTGSGKTHTMKGNKAPAERGIIPRLLTAIYRRGKELEKKSNGEMSMCAIMSYYEIYNDKVFDLFEAPNKRTLAGLPLREQHGKTHVVGLTEKEISTLKDFETLYDMANNNRSTSATMLNSNSSRSHAIICVRVEIKNNETGETKIGTVSCIDLAGSEDNRRTANDKERMVESASINKSLFVLSQCVEAMQKKQNRIPYRESKMTRILSLGQNNGMTVMILNLAPTKKFHQDTLSALNFANRAKQIEVKNDPPPPPPVLKPLGGGITGPPRREFGTTKTNTTANRPLSDPSTLLKKPSKDFIKPSKPVVKPIITKPLGTQNTGIKKPSRGSDASIKARRANGSSGIPTAGHGTTVNLNNLNIEEMVSKKVEEILAARALNEASIVSATPSIDDEVQKRLEILERKLEKKADARAEGLTYLVLAKQHVQRGEDFAALSMYRLALNYFPDNEKLLRNIAKLEARRREDGAAVPLGNIEPIAKGNRTKKAFAVFMDADSGLDRAPSPPRKRARAMSTGSYTITQTPRTQRLLHIINSEDVDQIMTLKVRLDMNEAELECFPLSSLQSSLEDMSLDDTLTPGVVAAKKPVSSRSAMFELPTPPATPVERGERVKPSEIIKRFERLHERGQAELALQAQLAELTKAADVSDAMTSLSLGAPQIKQTLQTSQAQQAGEKLSGLAQSTPPPVESYEVWHEQGVGRKRAEALADHVRERRERDEAFPAIQDLEELGMIKGIGNAAVGKMRLGLEV</sequence>
<dbReference type="PRINTS" id="PR00380">
    <property type="entry name" value="KINESINHEAVY"/>
</dbReference>
<dbReference type="OMA" id="EVENDPM"/>
<dbReference type="PROSITE" id="PS50067">
    <property type="entry name" value="KINESIN_MOTOR_2"/>
    <property type="match status" value="1"/>
</dbReference>
<dbReference type="GO" id="GO:0008574">
    <property type="term" value="F:plus-end-directed microtubule motor activity"/>
    <property type="evidence" value="ECO:0007669"/>
    <property type="project" value="TreeGrafter"/>
</dbReference>
<dbReference type="OrthoDB" id="3176171at2759"/>
<dbReference type="CDD" id="cd00106">
    <property type="entry name" value="KISc"/>
    <property type="match status" value="1"/>
</dbReference>
<dbReference type="InterPro" id="IPR036961">
    <property type="entry name" value="Kinesin_motor_dom_sf"/>
</dbReference>
<feature type="region of interest" description="Disordered" evidence="2">
    <location>
        <begin position="336"/>
        <end position="390"/>
    </location>
</feature>
<keyword evidence="1" id="KW-0505">Motor protein</keyword>
<feature type="compositionally biased region" description="Polar residues" evidence="2">
    <location>
        <begin position="365"/>
        <end position="380"/>
    </location>
</feature>
<dbReference type="Pfam" id="PF00225">
    <property type="entry name" value="Kinesin"/>
    <property type="match status" value="1"/>
</dbReference>
<dbReference type="SMART" id="SM00129">
    <property type="entry name" value="KISc"/>
    <property type="match status" value="1"/>
</dbReference>
<evidence type="ECO:0000256" key="1">
    <source>
        <dbReference type="PROSITE-ProRule" id="PRU00283"/>
    </source>
</evidence>
<dbReference type="GO" id="GO:0016887">
    <property type="term" value="F:ATP hydrolysis activity"/>
    <property type="evidence" value="ECO:0007669"/>
    <property type="project" value="TreeGrafter"/>
</dbReference>
<feature type="domain" description="Kinesin motor" evidence="3">
    <location>
        <begin position="10"/>
        <end position="335"/>
    </location>
</feature>
<comment type="similarity">
    <text evidence="1">Belongs to the TRAFAC class myosin-kinesin ATPase superfamily. Kinesin family.</text>
</comment>
<dbReference type="GO" id="GO:0005524">
    <property type="term" value="F:ATP binding"/>
    <property type="evidence" value="ECO:0007669"/>
    <property type="project" value="UniProtKB-UniRule"/>
</dbReference>
<dbReference type="GO" id="GO:0005871">
    <property type="term" value="C:kinesin complex"/>
    <property type="evidence" value="ECO:0007669"/>
    <property type="project" value="TreeGrafter"/>
</dbReference>
<dbReference type="GO" id="GO:0005874">
    <property type="term" value="C:microtubule"/>
    <property type="evidence" value="ECO:0007669"/>
    <property type="project" value="TreeGrafter"/>
</dbReference>
<organism evidence="4 5">
    <name type="scientific">Pyronema omphalodes (strain CBS 100304)</name>
    <name type="common">Pyronema confluens</name>
    <dbReference type="NCBI Taxonomy" id="1076935"/>
    <lineage>
        <taxon>Eukaryota</taxon>
        <taxon>Fungi</taxon>
        <taxon>Dikarya</taxon>
        <taxon>Ascomycota</taxon>
        <taxon>Pezizomycotina</taxon>
        <taxon>Pezizomycetes</taxon>
        <taxon>Pezizales</taxon>
        <taxon>Pyronemataceae</taxon>
        <taxon>Pyronema</taxon>
    </lineage>
</organism>
<dbReference type="Gene3D" id="3.40.850.10">
    <property type="entry name" value="Kinesin motor domain"/>
    <property type="match status" value="1"/>
</dbReference>
<dbReference type="eggNOG" id="KOG0242">
    <property type="taxonomic scope" value="Eukaryota"/>
</dbReference>
<dbReference type="PANTHER" id="PTHR24115:SF1000">
    <property type="entry name" value="KINESIN-LIKE PROTEIN KIF22"/>
    <property type="match status" value="1"/>
</dbReference>
<reference evidence="4 5" key="1">
    <citation type="journal article" date="2013" name="PLoS Genet.">
        <title>The genome and development-dependent transcriptomes of Pyronema confluens: a window into fungal evolution.</title>
        <authorList>
            <person name="Traeger S."/>
            <person name="Altegoer F."/>
            <person name="Freitag M."/>
            <person name="Gabaldon T."/>
            <person name="Kempken F."/>
            <person name="Kumar A."/>
            <person name="Marcet-Houben M."/>
            <person name="Poggeler S."/>
            <person name="Stajich J.E."/>
            <person name="Nowrousian M."/>
        </authorList>
    </citation>
    <scope>NUCLEOTIDE SEQUENCE [LARGE SCALE GENOMIC DNA]</scope>
    <source>
        <strain evidence="5">CBS 100304</strain>
        <tissue evidence="4">Vegetative mycelium</tissue>
    </source>
</reference>
<dbReference type="InterPro" id="IPR027417">
    <property type="entry name" value="P-loop_NTPase"/>
</dbReference>
<dbReference type="PANTHER" id="PTHR24115">
    <property type="entry name" value="KINESIN-RELATED"/>
    <property type="match status" value="1"/>
</dbReference>
<evidence type="ECO:0000256" key="2">
    <source>
        <dbReference type="SAM" id="MobiDB-lite"/>
    </source>
</evidence>
<dbReference type="AlphaFoldDB" id="U4LCH9"/>
<dbReference type="InterPro" id="IPR027640">
    <property type="entry name" value="Kinesin-like_fam"/>
</dbReference>
<feature type="binding site" evidence="1">
    <location>
        <begin position="90"/>
        <end position="97"/>
    </location>
    <ligand>
        <name>ATP</name>
        <dbReference type="ChEBI" id="CHEBI:30616"/>
    </ligand>
</feature>
<dbReference type="STRING" id="1076935.U4LCH9"/>
<dbReference type="GO" id="GO:0008017">
    <property type="term" value="F:microtubule binding"/>
    <property type="evidence" value="ECO:0007669"/>
    <property type="project" value="InterPro"/>
</dbReference>
<protein>
    <submittedName>
        <fullName evidence="4">Similar to Kinesin-like protein KIF22 acc. no. Q3V300</fullName>
    </submittedName>
</protein>
<keyword evidence="1" id="KW-0067">ATP-binding</keyword>
<feature type="compositionally biased region" description="Polar residues" evidence="2">
    <location>
        <begin position="430"/>
        <end position="439"/>
    </location>
</feature>
<keyword evidence="5" id="KW-1185">Reference proteome</keyword>
<keyword evidence="1" id="KW-0547">Nucleotide-binding</keyword>
<evidence type="ECO:0000313" key="4">
    <source>
        <dbReference type="EMBL" id="CCX16546.1"/>
    </source>
</evidence>
<feature type="region of interest" description="Disordered" evidence="2">
    <location>
        <begin position="405"/>
        <end position="439"/>
    </location>
</feature>
<dbReference type="EMBL" id="HF936418">
    <property type="protein sequence ID" value="CCX16546.1"/>
    <property type="molecule type" value="Genomic_DNA"/>
</dbReference>
<name>U4LCH9_PYROM</name>
<proteinExistence type="inferred from homology"/>
<dbReference type="InterPro" id="IPR001752">
    <property type="entry name" value="Kinesin_motor_dom"/>
</dbReference>
<accession>U4LCH9</accession>